<name>A0A9Q1GFI0_SYNKA</name>
<sequence>MEDAEDKIFTGYLRRNLAKIVTKVKVREIMPHLPSLTQSDRETVEAKREHTGNYNAMQLLLLCLRRKDNWLEEFIIGLRSCEHNALASQIQEEYESLKIQHNGSVLAPMAHTSGGTLQPPLNPSTVATHEMDEEAALATPHHLESTSGDGILLANHTGPSSAVVPCQSAPEPAASLQNHTTEDNGAVPSTILVTPTTHITSPAIPHPGPQVPLVKPVQDTNPPEEKPHTASDNTTDSSMSTVGQVLAKDLHLSPVVVRPNEDAAGAMASLNVHDVTDGLISSSCGGGASAGEEVCSNKPVLLTSVQVHQPFDSPSTIPPIAEEDAYSERVAPGHAEYVTFSEKEVLTPHDAKGVSSGDIESTIGNVEGSLPENKNTIVPSSEDGIVSGNTESIAADNPENVVRDNKGKVITVNAKSLVGDNVETVVCDELESSSFEAPENRAEKEHCDSAHHDITTSIHNPESVIHDSSGPSNMQNTAADIVETTAPSNMESAAFTDLETRNPSYTNLSQNVLKENDCDIAHQEISSPDAPSSNHNSERFSPGGVDNGVPGEGDSGASSGRDSSAPSEEYSRAQDNSESGVLGNTDGGAPVEGDNEATSEEDNGDTEMGPQVTKMVGPLGREVIGHQGTLTVGTLEMEIVGPLGRETVAPLERETMGPLVMEAIRPLERMTVGNLKRKTMENLEREIVGPQDKVAA</sequence>
<gene>
    <name evidence="8" type="ORF">SKAU_G00033590</name>
</gene>
<dbReference type="AlphaFoldDB" id="A0A9Q1GFI0"/>
<evidence type="ECO:0000256" key="5">
    <source>
        <dbReference type="ARBA" id="ARBA00022859"/>
    </source>
</evidence>
<evidence type="ECO:0000313" key="9">
    <source>
        <dbReference type="Proteomes" id="UP001152622"/>
    </source>
</evidence>
<dbReference type="InterPro" id="IPR031964">
    <property type="entry name" value="CARD_dom"/>
</dbReference>
<feature type="compositionally biased region" description="Acidic residues" evidence="6">
    <location>
        <begin position="593"/>
        <end position="605"/>
    </location>
</feature>
<dbReference type="Pfam" id="PF16739">
    <property type="entry name" value="CARD_2"/>
    <property type="match status" value="1"/>
</dbReference>
<feature type="domain" description="Caspase recruitment" evidence="7">
    <location>
        <begin position="7"/>
        <end position="93"/>
    </location>
</feature>
<evidence type="ECO:0000256" key="4">
    <source>
        <dbReference type="ARBA" id="ARBA00022843"/>
    </source>
</evidence>
<dbReference type="InterPro" id="IPR011029">
    <property type="entry name" value="DEATH-like_dom_sf"/>
</dbReference>
<feature type="compositionally biased region" description="Low complexity" evidence="6">
    <location>
        <begin position="555"/>
        <end position="568"/>
    </location>
</feature>
<evidence type="ECO:0000256" key="3">
    <source>
        <dbReference type="ARBA" id="ARBA00022588"/>
    </source>
</evidence>
<evidence type="ECO:0000256" key="2">
    <source>
        <dbReference type="ARBA" id="ARBA00022553"/>
    </source>
</evidence>
<feature type="region of interest" description="Disordered" evidence="6">
    <location>
        <begin position="524"/>
        <end position="613"/>
    </location>
</feature>
<dbReference type="EMBL" id="JAINUF010000001">
    <property type="protein sequence ID" value="KAJ8382581.1"/>
    <property type="molecule type" value="Genomic_DNA"/>
</dbReference>
<dbReference type="GO" id="GO:0045087">
    <property type="term" value="P:innate immune response"/>
    <property type="evidence" value="ECO:0007669"/>
    <property type="project" value="UniProtKB-KW"/>
</dbReference>
<evidence type="ECO:0000256" key="1">
    <source>
        <dbReference type="ARBA" id="ARBA00022499"/>
    </source>
</evidence>
<keyword evidence="4" id="KW-0832">Ubl conjugation</keyword>
<dbReference type="SUPFAM" id="SSF47986">
    <property type="entry name" value="DEATH domain"/>
    <property type="match status" value="1"/>
</dbReference>
<dbReference type="Gene3D" id="1.10.533.10">
    <property type="entry name" value="Death Domain, Fas"/>
    <property type="match status" value="1"/>
</dbReference>
<keyword evidence="3" id="KW-0399">Innate immunity</keyword>
<keyword evidence="2" id="KW-0597">Phosphoprotein</keyword>
<evidence type="ECO:0000259" key="7">
    <source>
        <dbReference type="Pfam" id="PF16739"/>
    </source>
</evidence>
<organism evidence="8 9">
    <name type="scientific">Synaphobranchus kaupii</name>
    <name type="common">Kaup's arrowtooth eel</name>
    <dbReference type="NCBI Taxonomy" id="118154"/>
    <lineage>
        <taxon>Eukaryota</taxon>
        <taxon>Metazoa</taxon>
        <taxon>Chordata</taxon>
        <taxon>Craniata</taxon>
        <taxon>Vertebrata</taxon>
        <taxon>Euteleostomi</taxon>
        <taxon>Actinopterygii</taxon>
        <taxon>Neopterygii</taxon>
        <taxon>Teleostei</taxon>
        <taxon>Anguilliformes</taxon>
        <taxon>Synaphobranchidae</taxon>
        <taxon>Synaphobranchus</taxon>
    </lineage>
</organism>
<dbReference type="GO" id="GO:0005737">
    <property type="term" value="C:cytoplasm"/>
    <property type="evidence" value="ECO:0007669"/>
    <property type="project" value="UniProtKB-ARBA"/>
</dbReference>
<reference evidence="8" key="1">
    <citation type="journal article" date="2023" name="Science">
        <title>Genome structures resolve the early diversification of teleost fishes.</title>
        <authorList>
            <person name="Parey E."/>
            <person name="Louis A."/>
            <person name="Montfort J."/>
            <person name="Bouchez O."/>
            <person name="Roques C."/>
            <person name="Iampietro C."/>
            <person name="Lluch J."/>
            <person name="Castinel A."/>
            <person name="Donnadieu C."/>
            <person name="Desvignes T."/>
            <person name="Floi Bucao C."/>
            <person name="Jouanno E."/>
            <person name="Wen M."/>
            <person name="Mejri S."/>
            <person name="Dirks R."/>
            <person name="Jansen H."/>
            <person name="Henkel C."/>
            <person name="Chen W.J."/>
            <person name="Zahm M."/>
            <person name="Cabau C."/>
            <person name="Klopp C."/>
            <person name="Thompson A.W."/>
            <person name="Robinson-Rechavi M."/>
            <person name="Braasch I."/>
            <person name="Lecointre G."/>
            <person name="Bobe J."/>
            <person name="Postlethwait J.H."/>
            <person name="Berthelot C."/>
            <person name="Roest Crollius H."/>
            <person name="Guiguen Y."/>
        </authorList>
    </citation>
    <scope>NUCLEOTIDE SEQUENCE</scope>
    <source>
        <strain evidence="8">WJC10195</strain>
    </source>
</reference>
<feature type="region of interest" description="Disordered" evidence="6">
    <location>
        <begin position="364"/>
        <end position="384"/>
    </location>
</feature>
<evidence type="ECO:0000313" key="8">
    <source>
        <dbReference type="EMBL" id="KAJ8382581.1"/>
    </source>
</evidence>
<comment type="caution">
    <text evidence="8">The sequence shown here is derived from an EMBL/GenBank/DDBJ whole genome shotgun (WGS) entry which is preliminary data.</text>
</comment>
<keyword evidence="5" id="KW-0391">Immunity</keyword>
<dbReference type="Proteomes" id="UP001152622">
    <property type="component" value="Chromosome 1"/>
</dbReference>
<protein>
    <recommendedName>
        <fullName evidence="7">Caspase recruitment domain-containing protein</fullName>
    </recommendedName>
</protein>
<feature type="compositionally biased region" description="Polar residues" evidence="6">
    <location>
        <begin position="524"/>
        <end position="535"/>
    </location>
</feature>
<accession>A0A9Q1GFI0</accession>
<keyword evidence="9" id="KW-1185">Reference proteome</keyword>
<keyword evidence="1" id="KW-1017">Isopeptide bond</keyword>
<dbReference type="OrthoDB" id="9909785at2759"/>
<evidence type="ECO:0000256" key="6">
    <source>
        <dbReference type="SAM" id="MobiDB-lite"/>
    </source>
</evidence>
<proteinExistence type="predicted"/>
<feature type="region of interest" description="Disordered" evidence="6">
    <location>
        <begin position="200"/>
        <end position="238"/>
    </location>
</feature>